<dbReference type="Gene3D" id="1.20.120.620">
    <property type="entry name" value="Backbone structure of the membrane domain of e. Coli histidine kinase receptor kdpd"/>
    <property type="match status" value="1"/>
</dbReference>
<comment type="catalytic activity">
    <reaction evidence="1">
        <text>ATP + protein L-histidine = ADP + protein N-phospho-L-histidine.</text>
        <dbReference type="EC" id="2.7.13.3"/>
    </reaction>
</comment>
<evidence type="ECO:0000256" key="15">
    <source>
        <dbReference type="SAM" id="Phobius"/>
    </source>
</evidence>
<dbReference type="SMART" id="SM00388">
    <property type="entry name" value="HisKA"/>
    <property type="match status" value="1"/>
</dbReference>
<keyword evidence="18" id="KW-1185">Reference proteome</keyword>
<dbReference type="SUPFAM" id="SSF47384">
    <property type="entry name" value="Homodimeric domain of signal transducing histidine kinase"/>
    <property type="match status" value="1"/>
</dbReference>
<dbReference type="Gene3D" id="3.40.50.300">
    <property type="entry name" value="P-loop containing nucleotide triphosphate hydrolases"/>
    <property type="match status" value="1"/>
</dbReference>
<keyword evidence="8" id="KW-0547">Nucleotide-binding</keyword>
<feature type="transmembrane region" description="Helical" evidence="15">
    <location>
        <begin position="401"/>
        <end position="419"/>
    </location>
</feature>
<evidence type="ECO:0000313" key="17">
    <source>
        <dbReference type="EMBL" id="CAJ63937.1"/>
    </source>
</evidence>
<dbReference type="InterPro" id="IPR003594">
    <property type="entry name" value="HATPase_dom"/>
</dbReference>
<evidence type="ECO:0000256" key="13">
    <source>
        <dbReference type="ARBA" id="ARBA00023136"/>
    </source>
</evidence>
<dbReference type="InterPro" id="IPR006016">
    <property type="entry name" value="UspA"/>
</dbReference>
<dbReference type="Pfam" id="PF13493">
    <property type="entry name" value="DUF4118"/>
    <property type="match status" value="1"/>
</dbReference>
<dbReference type="KEGG" id="fal:FRAAL5304"/>
<dbReference type="InterPro" id="IPR052023">
    <property type="entry name" value="Histidine_kinase_KdpD"/>
</dbReference>
<keyword evidence="11 15" id="KW-1133">Transmembrane helix</keyword>
<dbReference type="FunFam" id="3.40.50.620:FF:000112">
    <property type="entry name" value="Sensor histidine kinase KdpD"/>
    <property type="match status" value="1"/>
</dbReference>
<dbReference type="SMART" id="SM00387">
    <property type="entry name" value="HATPase_c"/>
    <property type="match status" value="1"/>
</dbReference>
<dbReference type="EMBL" id="CT573213">
    <property type="protein sequence ID" value="CAJ63937.1"/>
    <property type="molecule type" value="Genomic_DNA"/>
</dbReference>
<feature type="region of interest" description="Disordered" evidence="14">
    <location>
        <begin position="849"/>
        <end position="880"/>
    </location>
</feature>
<accession>Q0RF14</accession>
<dbReference type="Pfam" id="PF00512">
    <property type="entry name" value="HisKA"/>
    <property type="match status" value="1"/>
</dbReference>
<dbReference type="Gene3D" id="3.40.50.620">
    <property type="entry name" value="HUPs"/>
    <property type="match status" value="1"/>
</dbReference>
<dbReference type="eggNOG" id="COG2205">
    <property type="taxonomic scope" value="Bacteria"/>
</dbReference>
<comment type="subcellular location">
    <subcellularLocation>
        <location evidence="3">Cell membrane</location>
    </subcellularLocation>
    <subcellularLocation>
        <location evidence="2">Membrane</location>
        <topology evidence="2">Multi-pass membrane protein</topology>
    </subcellularLocation>
</comment>
<keyword evidence="12" id="KW-0902">Two-component regulatory system</keyword>
<dbReference type="GO" id="GO:0005737">
    <property type="term" value="C:cytoplasm"/>
    <property type="evidence" value="ECO:0007669"/>
    <property type="project" value="UniProtKB-ARBA"/>
</dbReference>
<name>Q0RF14_FRAAA</name>
<dbReference type="GO" id="GO:0000155">
    <property type="term" value="F:phosphorelay sensor kinase activity"/>
    <property type="evidence" value="ECO:0007669"/>
    <property type="project" value="InterPro"/>
</dbReference>
<evidence type="ECO:0000256" key="12">
    <source>
        <dbReference type="ARBA" id="ARBA00023012"/>
    </source>
</evidence>
<dbReference type="PANTHER" id="PTHR45569">
    <property type="entry name" value="SENSOR PROTEIN KDPD"/>
    <property type="match status" value="1"/>
</dbReference>
<dbReference type="FunFam" id="3.40.50.300:FF:000483">
    <property type="entry name" value="Sensor histidine kinase KdpD"/>
    <property type="match status" value="1"/>
</dbReference>
<evidence type="ECO:0000256" key="2">
    <source>
        <dbReference type="ARBA" id="ARBA00004141"/>
    </source>
</evidence>
<feature type="transmembrane region" description="Helical" evidence="15">
    <location>
        <begin position="431"/>
        <end position="460"/>
    </location>
</feature>
<dbReference type="InterPro" id="IPR025201">
    <property type="entry name" value="KdpD_TM"/>
</dbReference>
<keyword evidence="5" id="KW-0597">Phosphoprotein</keyword>
<dbReference type="GO" id="GO:0005524">
    <property type="term" value="F:ATP binding"/>
    <property type="evidence" value="ECO:0007669"/>
    <property type="project" value="UniProtKB-KW"/>
</dbReference>
<evidence type="ECO:0000256" key="8">
    <source>
        <dbReference type="ARBA" id="ARBA00022741"/>
    </source>
</evidence>
<feature type="domain" description="Histidine kinase" evidence="16">
    <location>
        <begin position="640"/>
        <end position="853"/>
    </location>
</feature>
<dbReference type="PANTHER" id="PTHR45569:SF1">
    <property type="entry name" value="SENSOR PROTEIN KDPD"/>
    <property type="match status" value="1"/>
</dbReference>
<dbReference type="InterPro" id="IPR003661">
    <property type="entry name" value="HisK_dim/P_dom"/>
</dbReference>
<dbReference type="PRINTS" id="PR00344">
    <property type="entry name" value="BCTRLSENSOR"/>
</dbReference>
<dbReference type="AlphaFoldDB" id="Q0RF14"/>
<dbReference type="Pfam" id="PF02518">
    <property type="entry name" value="HATPase_c"/>
    <property type="match status" value="1"/>
</dbReference>
<dbReference type="SUPFAM" id="SSF55874">
    <property type="entry name" value="ATPase domain of HSP90 chaperone/DNA topoisomerase II/histidine kinase"/>
    <property type="match status" value="1"/>
</dbReference>
<protein>
    <recommendedName>
        <fullName evidence="4">histidine kinase</fullName>
        <ecNumber evidence="4">2.7.13.3</ecNumber>
    </recommendedName>
</protein>
<dbReference type="SUPFAM" id="SSF52402">
    <property type="entry name" value="Adenine nucleotide alpha hydrolases-like"/>
    <property type="match status" value="1"/>
</dbReference>
<evidence type="ECO:0000256" key="14">
    <source>
        <dbReference type="SAM" id="MobiDB-lite"/>
    </source>
</evidence>
<proteinExistence type="predicted"/>
<evidence type="ECO:0000259" key="16">
    <source>
        <dbReference type="PROSITE" id="PS50109"/>
    </source>
</evidence>
<evidence type="ECO:0000256" key="6">
    <source>
        <dbReference type="ARBA" id="ARBA00022679"/>
    </source>
</evidence>
<dbReference type="InterPro" id="IPR005467">
    <property type="entry name" value="His_kinase_dom"/>
</dbReference>
<organism evidence="17 18">
    <name type="scientific">Frankia alni (strain DSM 45986 / CECT 9034 / ACN14a)</name>
    <dbReference type="NCBI Taxonomy" id="326424"/>
    <lineage>
        <taxon>Bacteria</taxon>
        <taxon>Bacillati</taxon>
        <taxon>Actinomycetota</taxon>
        <taxon>Actinomycetes</taxon>
        <taxon>Frankiales</taxon>
        <taxon>Frankiaceae</taxon>
        <taxon>Frankia</taxon>
    </lineage>
</organism>
<dbReference type="EC" id="2.7.13.3" evidence="4"/>
<dbReference type="InterPro" id="IPR003852">
    <property type="entry name" value="Sig_transdc_His_kinase_KdpD_N"/>
</dbReference>
<dbReference type="Pfam" id="PF00582">
    <property type="entry name" value="Usp"/>
    <property type="match status" value="1"/>
</dbReference>
<dbReference type="PROSITE" id="PS50109">
    <property type="entry name" value="HIS_KIN"/>
    <property type="match status" value="1"/>
</dbReference>
<dbReference type="GO" id="GO:0005886">
    <property type="term" value="C:plasma membrane"/>
    <property type="evidence" value="ECO:0007669"/>
    <property type="project" value="UniProtKB-SubCell"/>
</dbReference>
<evidence type="ECO:0000256" key="10">
    <source>
        <dbReference type="ARBA" id="ARBA00022840"/>
    </source>
</evidence>
<sequence>MKKRPVRTFRCFPPRPDGRTMGGVPRGTLRIYLGAAPGVGKTYAALDEARRRRDRGTDVVVGLVETHARHHTAAMLDGLEVIPRRFAEHRGATFTEMDLDAVLARRPAVAVVDELAHTNVPGSRHAKRWQDVQELLDAGIDVISTVNVQHLESLNDVVETITGVAQRETVPDAVVRAASQVELVDMAPEALRRRMAHGNIYAADKVDAALANYFRPGNLTALRELALLWLAGKVDDQLDRYRAEHHIGGTWETRERVVVALTGGPEGETLIRRAARIASRTKGAELLAVHVARSDGLTGADPAALAGQRVLVDSLGGSFHQVIGDDVPTALLDFARAENATQLVLGASRRGRLARILTPGIGVTTTNQSGPIDVHMVTHAEAGTGWRLPRVRSGLTPRRRLVATALTLALVPALTAALVQGRGTLNLATEMLGYLIVVVSVALIGGFWPALLCALASSLLLNYYFTPPLHHWSVAEGNNALALAGFVLVATMVSRVVDLSARRYGQAARAAAEATTLSMLAGSVLRGEDALPALLDRARETFAMTSATLLERDGDGWRAVLSVGPDPCSRPEDGAVDVPVGDTLALTLTGRPLPAADRRILAAFAAQAAVALDQRRLAEAAARAVPIAQADRVRAALLTAVSHDLRTPLAAAKAAVTGLHSTEAVLSRDERDELLATAEESLDRLTRLVENLLDMSRLQAGALSVFPRPIGLDDVVPHALDELGPPARAIAIRIPDDLPTIDADPALLERVLVNLVGNALRHAPAGRPPVITASSLADRVELRVVDHGPGIPADHRDQVFRPFQRLGDRDNTTGVGLGLALSRGLTEAMNGTLTPEDTPGGGLTMVVSLPAAEPPPSLTALDDAELGPATRSPASVDDLA</sequence>
<dbReference type="InterPro" id="IPR027417">
    <property type="entry name" value="P-loop_NTPase"/>
</dbReference>
<dbReference type="Gene3D" id="1.10.287.130">
    <property type="match status" value="1"/>
</dbReference>
<dbReference type="HOGENOM" id="CLU_000445_113_1_11"/>
<evidence type="ECO:0000313" key="18">
    <source>
        <dbReference type="Proteomes" id="UP000000657"/>
    </source>
</evidence>
<evidence type="ECO:0000256" key="4">
    <source>
        <dbReference type="ARBA" id="ARBA00012438"/>
    </source>
</evidence>
<keyword evidence="7 15" id="KW-0812">Transmembrane</keyword>
<dbReference type="InterPro" id="IPR038318">
    <property type="entry name" value="KdpD_sf"/>
</dbReference>
<dbReference type="STRING" id="326424.FRAAL5304"/>
<dbReference type="Proteomes" id="UP000000657">
    <property type="component" value="Chromosome"/>
</dbReference>
<dbReference type="Gene3D" id="3.30.565.10">
    <property type="entry name" value="Histidine kinase-like ATPase, C-terminal domain"/>
    <property type="match status" value="1"/>
</dbReference>
<evidence type="ECO:0000256" key="3">
    <source>
        <dbReference type="ARBA" id="ARBA00004236"/>
    </source>
</evidence>
<keyword evidence="10" id="KW-0067">ATP-binding</keyword>
<dbReference type="CDD" id="cd00075">
    <property type="entry name" value="HATPase"/>
    <property type="match status" value="1"/>
</dbReference>
<dbReference type="Pfam" id="PF02702">
    <property type="entry name" value="KdpD"/>
    <property type="match status" value="1"/>
</dbReference>
<dbReference type="CDD" id="cd00082">
    <property type="entry name" value="HisKA"/>
    <property type="match status" value="1"/>
</dbReference>
<keyword evidence="9" id="KW-0418">Kinase</keyword>
<evidence type="ECO:0000256" key="9">
    <source>
        <dbReference type="ARBA" id="ARBA00022777"/>
    </source>
</evidence>
<gene>
    <name evidence="17" type="primary">kdpD</name>
    <name evidence="17" type="ordered locus">FRAAL5304</name>
</gene>
<dbReference type="InterPro" id="IPR036890">
    <property type="entry name" value="HATPase_C_sf"/>
</dbReference>
<dbReference type="InterPro" id="IPR036097">
    <property type="entry name" value="HisK_dim/P_sf"/>
</dbReference>
<dbReference type="InterPro" id="IPR004358">
    <property type="entry name" value="Sig_transdc_His_kin-like_C"/>
</dbReference>
<evidence type="ECO:0000256" key="7">
    <source>
        <dbReference type="ARBA" id="ARBA00022692"/>
    </source>
</evidence>
<evidence type="ECO:0000256" key="1">
    <source>
        <dbReference type="ARBA" id="ARBA00000085"/>
    </source>
</evidence>
<keyword evidence="6" id="KW-0808">Transferase</keyword>
<reference evidence="17 18" key="1">
    <citation type="journal article" date="2007" name="Genome Res.">
        <title>Genome characteristics of facultatively symbiotic Frankia sp. strains reflect host range and host plant biogeography.</title>
        <authorList>
            <person name="Normand P."/>
            <person name="Lapierre P."/>
            <person name="Tisa L.S."/>
            <person name="Gogarten J.P."/>
            <person name="Alloisio N."/>
            <person name="Bagnarol E."/>
            <person name="Bassi C.A."/>
            <person name="Berry A.M."/>
            <person name="Bickhart D.M."/>
            <person name="Choisne N."/>
            <person name="Couloux A."/>
            <person name="Cournoyer B."/>
            <person name="Cruveiller S."/>
            <person name="Daubin V."/>
            <person name="Demange N."/>
            <person name="Francino M.P."/>
            <person name="Goltsman E."/>
            <person name="Huang Y."/>
            <person name="Kopp O.R."/>
            <person name="Labarre L."/>
            <person name="Lapidus A."/>
            <person name="Lavire C."/>
            <person name="Marechal J."/>
            <person name="Martinez M."/>
            <person name="Mastronunzio J.E."/>
            <person name="Mullin B.C."/>
            <person name="Niemann J."/>
            <person name="Pujic P."/>
            <person name="Rawnsley T."/>
            <person name="Rouy Z."/>
            <person name="Schenowitz C."/>
            <person name="Sellstedt A."/>
            <person name="Tavares F."/>
            <person name="Tomkins J.P."/>
            <person name="Vallenet D."/>
            <person name="Valverde C."/>
            <person name="Wall L.G."/>
            <person name="Wang Y."/>
            <person name="Medigue C."/>
            <person name="Benson D.R."/>
        </authorList>
    </citation>
    <scope>NUCLEOTIDE SEQUENCE [LARGE SCALE GENOMIC DNA]</scope>
    <source>
        <strain evidence="18">DSM 45986 / CECT 9034 / ACN14a</strain>
    </source>
</reference>
<evidence type="ECO:0000256" key="11">
    <source>
        <dbReference type="ARBA" id="ARBA00022989"/>
    </source>
</evidence>
<dbReference type="InterPro" id="IPR014729">
    <property type="entry name" value="Rossmann-like_a/b/a_fold"/>
</dbReference>
<evidence type="ECO:0000256" key="5">
    <source>
        <dbReference type="ARBA" id="ARBA00022553"/>
    </source>
</evidence>
<keyword evidence="13 15" id="KW-0472">Membrane</keyword>